<name>A0A427B395_ENSVE</name>
<organism evidence="3 4">
    <name type="scientific">Ensete ventricosum</name>
    <name type="common">Abyssinian banana</name>
    <name type="synonym">Musa ensete</name>
    <dbReference type="NCBI Taxonomy" id="4639"/>
    <lineage>
        <taxon>Eukaryota</taxon>
        <taxon>Viridiplantae</taxon>
        <taxon>Streptophyta</taxon>
        <taxon>Embryophyta</taxon>
        <taxon>Tracheophyta</taxon>
        <taxon>Spermatophyta</taxon>
        <taxon>Magnoliopsida</taxon>
        <taxon>Liliopsida</taxon>
        <taxon>Zingiberales</taxon>
        <taxon>Musaceae</taxon>
        <taxon>Ensete</taxon>
    </lineage>
</organism>
<dbReference type="EMBL" id="AMZH03000595">
    <property type="protein sequence ID" value="RRT82927.1"/>
    <property type="molecule type" value="Genomic_DNA"/>
</dbReference>
<proteinExistence type="predicted"/>
<feature type="transmembrane region" description="Helical" evidence="2">
    <location>
        <begin position="30"/>
        <end position="50"/>
    </location>
</feature>
<sequence>MITAETVFKSPREESFLGGGVGRGNGPASIFAALFLVAGFICSLQRTLLWRSSSLVMRRRSQKMEEHEEELEARITCGGSDQVHENGGGDEGLDWLPRMRSRHQQGGVVGTAATNHFGFDPLRFPVYDLEAVCFRSSTPIPALLDSPSPVSLSIPSRRPRIRVPKNGDRDLGALPPLSRLSV</sequence>
<evidence type="ECO:0000313" key="3">
    <source>
        <dbReference type="EMBL" id="RRT82927.1"/>
    </source>
</evidence>
<protein>
    <submittedName>
        <fullName evidence="3">Uncharacterized protein</fullName>
    </submittedName>
</protein>
<reference evidence="3 4" key="1">
    <citation type="journal article" date="2014" name="Agronomy (Basel)">
        <title>A Draft Genome Sequence for Ensete ventricosum, the Drought-Tolerant Tree Against Hunger.</title>
        <authorList>
            <person name="Harrison J."/>
            <person name="Moore K.A."/>
            <person name="Paszkiewicz K."/>
            <person name="Jones T."/>
            <person name="Grant M."/>
            <person name="Ambacheew D."/>
            <person name="Muzemil S."/>
            <person name="Studholme D.J."/>
        </authorList>
    </citation>
    <scope>NUCLEOTIDE SEQUENCE [LARGE SCALE GENOMIC DNA]</scope>
</reference>
<evidence type="ECO:0000256" key="1">
    <source>
        <dbReference type="SAM" id="MobiDB-lite"/>
    </source>
</evidence>
<keyword evidence="2" id="KW-0812">Transmembrane</keyword>
<keyword evidence="2" id="KW-0472">Membrane</keyword>
<keyword evidence="2" id="KW-1133">Transmembrane helix</keyword>
<gene>
    <name evidence="3" type="ORF">B296_00018974</name>
</gene>
<accession>A0A427B395</accession>
<feature type="region of interest" description="Disordered" evidence="1">
    <location>
        <begin position="148"/>
        <end position="182"/>
    </location>
</feature>
<dbReference type="AlphaFoldDB" id="A0A427B395"/>
<comment type="caution">
    <text evidence="3">The sequence shown here is derived from an EMBL/GenBank/DDBJ whole genome shotgun (WGS) entry which is preliminary data.</text>
</comment>
<dbReference type="Proteomes" id="UP000287651">
    <property type="component" value="Unassembled WGS sequence"/>
</dbReference>
<evidence type="ECO:0000256" key="2">
    <source>
        <dbReference type="SAM" id="Phobius"/>
    </source>
</evidence>
<evidence type="ECO:0000313" key="4">
    <source>
        <dbReference type="Proteomes" id="UP000287651"/>
    </source>
</evidence>